<proteinExistence type="predicted"/>
<dbReference type="STRING" id="135208.A0A4Y9ZIH1"/>
<name>A0A4Y9ZIH1_9AGAM</name>
<gene>
    <name evidence="1" type="ORF">EWM64_g9550</name>
</gene>
<dbReference type="OrthoDB" id="3269273at2759"/>
<protein>
    <submittedName>
        <fullName evidence="1">Uncharacterized protein</fullName>
    </submittedName>
</protein>
<organism evidence="1 2">
    <name type="scientific">Hericium alpestre</name>
    <dbReference type="NCBI Taxonomy" id="135208"/>
    <lineage>
        <taxon>Eukaryota</taxon>
        <taxon>Fungi</taxon>
        <taxon>Dikarya</taxon>
        <taxon>Basidiomycota</taxon>
        <taxon>Agaricomycotina</taxon>
        <taxon>Agaricomycetes</taxon>
        <taxon>Russulales</taxon>
        <taxon>Hericiaceae</taxon>
        <taxon>Hericium</taxon>
    </lineage>
</organism>
<evidence type="ECO:0000313" key="2">
    <source>
        <dbReference type="Proteomes" id="UP000298061"/>
    </source>
</evidence>
<reference evidence="1 2" key="1">
    <citation type="submission" date="2019-02" db="EMBL/GenBank/DDBJ databases">
        <title>Genome sequencing of the rare red list fungi Hericium alpestre (H. flagellum).</title>
        <authorList>
            <person name="Buettner E."/>
            <person name="Kellner H."/>
        </authorList>
    </citation>
    <scope>NUCLEOTIDE SEQUENCE [LARGE SCALE GENOMIC DNA]</scope>
    <source>
        <strain evidence="1 2">DSM 108284</strain>
    </source>
</reference>
<dbReference type="Proteomes" id="UP000298061">
    <property type="component" value="Unassembled WGS sequence"/>
</dbReference>
<sequence>MSSEGFVFGSTAVGGPAQVEQPFAQESCSSDSEFGVPAQFIDAIANAFNFGEAENDLHARLHVYAQLGKQLLRAEIATGVFNLAATLELTKEHRFVNDQQRLLQAMLVDLSIHLDDTFTLSNEQKVNVRLMAAEMLFKSTCINFMHMHLNVMVRRLIIAT</sequence>
<comment type="caution">
    <text evidence="1">The sequence shown here is derived from an EMBL/GenBank/DDBJ whole genome shotgun (WGS) entry which is preliminary data.</text>
</comment>
<keyword evidence="2" id="KW-1185">Reference proteome</keyword>
<evidence type="ECO:0000313" key="1">
    <source>
        <dbReference type="EMBL" id="TFY74462.1"/>
    </source>
</evidence>
<dbReference type="AlphaFoldDB" id="A0A4Y9ZIH1"/>
<dbReference type="EMBL" id="SFCI01002066">
    <property type="protein sequence ID" value="TFY74462.1"/>
    <property type="molecule type" value="Genomic_DNA"/>
</dbReference>
<accession>A0A4Y9ZIH1</accession>